<accession>A0ABP8ZCU0</accession>
<dbReference type="InterPro" id="IPR052339">
    <property type="entry name" value="Fe-S_Maturation_MIP18"/>
</dbReference>
<protein>
    <recommendedName>
        <fullName evidence="1">MIP18 family-like domain-containing protein</fullName>
    </recommendedName>
</protein>
<feature type="domain" description="MIP18 family-like" evidence="1">
    <location>
        <begin position="12"/>
        <end position="82"/>
    </location>
</feature>
<reference evidence="3" key="1">
    <citation type="journal article" date="2019" name="Int. J. Syst. Evol. Microbiol.">
        <title>The Global Catalogue of Microorganisms (GCM) 10K type strain sequencing project: providing services to taxonomists for standard genome sequencing and annotation.</title>
        <authorList>
            <consortium name="The Broad Institute Genomics Platform"/>
            <consortium name="The Broad Institute Genome Sequencing Center for Infectious Disease"/>
            <person name="Wu L."/>
            <person name="Ma J."/>
        </authorList>
    </citation>
    <scope>NUCLEOTIDE SEQUENCE [LARGE SCALE GENOMIC DNA]</scope>
    <source>
        <strain evidence="3">JCM 18532</strain>
    </source>
</reference>
<dbReference type="PANTHER" id="PTHR42831">
    <property type="entry name" value="FE-S PROTEIN MATURATION AUXILIARY FACTOR YITW"/>
    <property type="match status" value="1"/>
</dbReference>
<organism evidence="2 3">
    <name type="scientific">Nocardioides endophyticus</name>
    <dbReference type="NCBI Taxonomy" id="1353775"/>
    <lineage>
        <taxon>Bacteria</taxon>
        <taxon>Bacillati</taxon>
        <taxon>Actinomycetota</taxon>
        <taxon>Actinomycetes</taxon>
        <taxon>Propionibacteriales</taxon>
        <taxon>Nocardioidaceae</taxon>
        <taxon>Nocardioides</taxon>
    </lineage>
</organism>
<comment type="caution">
    <text evidence="2">The sequence shown here is derived from an EMBL/GenBank/DDBJ whole genome shotgun (WGS) entry which is preliminary data.</text>
</comment>
<dbReference type="Pfam" id="PF01883">
    <property type="entry name" value="FeS_assembly_P"/>
    <property type="match status" value="1"/>
</dbReference>
<gene>
    <name evidence="2" type="ORF">GCM10023350_43160</name>
</gene>
<dbReference type="PANTHER" id="PTHR42831:SF1">
    <property type="entry name" value="FE-S PROTEIN MATURATION AUXILIARY FACTOR YITW"/>
    <property type="match status" value="1"/>
</dbReference>
<dbReference type="InterPro" id="IPR034904">
    <property type="entry name" value="FSCA_dom_sf"/>
</dbReference>
<name>A0ABP8ZCU0_9ACTN</name>
<evidence type="ECO:0000313" key="2">
    <source>
        <dbReference type="EMBL" id="GAA4753263.1"/>
    </source>
</evidence>
<keyword evidence="3" id="KW-1185">Reference proteome</keyword>
<dbReference type="SUPFAM" id="SSF117916">
    <property type="entry name" value="Fe-S cluster assembly (FSCA) domain-like"/>
    <property type="match status" value="1"/>
</dbReference>
<evidence type="ECO:0000313" key="3">
    <source>
        <dbReference type="Proteomes" id="UP001499882"/>
    </source>
</evidence>
<dbReference type="InterPro" id="IPR002744">
    <property type="entry name" value="MIP18-like"/>
</dbReference>
<dbReference type="Gene3D" id="3.30.300.130">
    <property type="entry name" value="Fe-S cluster assembly (FSCA)"/>
    <property type="match status" value="1"/>
</dbReference>
<dbReference type="Proteomes" id="UP001499882">
    <property type="component" value="Unassembled WGS sequence"/>
</dbReference>
<sequence length="111" mass="11847">MVSTTAPELSVEDVLAALDSVNDPHIPASLANMGMLSDVEILDAGNVRVKVRIPCMACPGVGMLRERLEDALAAVPGVTSVEMVEDWSSPWDRELVAPPTRKLMAAHGIQL</sequence>
<dbReference type="EMBL" id="BAABKN010000028">
    <property type="protein sequence ID" value="GAA4753263.1"/>
    <property type="molecule type" value="Genomic_DNA"/>
</dbReference>
<evidence type="ECO:0000259" key="1">
    <source>
        <dbReference type="Pfam" id="PF01883"/>
    </source>
</evidence>
<proteinExistence type="predicted"/>